<evidence type="ECO:0000256" key="1">
    <source>
        <dbReference type="SAM" id="Phobius"/>
    </source>
</evidence>
<dbReference type="EMBL" id="VEPZ02001406">
    <property type="protein sequence ID" value="KAE8675034.1"/>
    <property type="molecule type" value="Genomic_DNA"/>
</dbReference>
<sequence>MEPSHSQNETPPLSPKESRMNRFKPIWRFFLISNLALGAYIFANPKKKNTSIANSKPAKEEVDIKSDAEAAVSSDAVTDALVHEELPILPVVPKPALDPIPEDQRRELFKWILEEKRKAKPNDPGEKKRIDKEKAVLKQFLRAESLPRI</sequence>
<name>A0A6A2YIB0_HIBSY</name>
<dbReference type="PANTHER" id="PTHR34364">
    <property type="entry name" value="WAS/WASL-INTERACTING FAMILY PROTEIN"/>
    <property type="match status" value="1"/>
</dbReference>
<reference evidence="2" key="1">
    <citation type="submission" date="2019-09" db="EMBL/GenBank/DDBJ databases">
        <title>Draft genome information of white flower Hibiscus syriacus.</title>
        <authorList>
            <person name="Kim Y.-M."/>
        </authorList>
    </citation>
    <scope>NUCLEOTIDE SEQUENCE [LARGE SCALE GENOMIC DNA]</scope>
    <source>
        <strain evidence="2">YM2019G1</strain>
    </source>
</reference>
<feature type="transmembrane region" description="Helical" evidence="1">
    <location>
        <begin position="26"/>
        <end position="43"/>
    </location>
</feature>
<evidence type="ECO:0000313" key="2">
    <source>
        <dbReference type="EMBL" id="KAE8675034.1"/>
    </source>
</evidence>
<evidence type="ECO:0000313" key="3">
    <source>
        <dbReference type="Proteomes" id="UP000436088"/>
    </source>
</evidence>
<dbReference type="PANTHER" id="PTHR34364:SF9">
    <property type="match status" value="1"/>
</dbReference>
<gene>
    <name evidence="2" type="ORF">F3Y22_tig00111701pilonHSYRG00025</name>
</gene>
<dbReference type="Proteomes" id="UP000436088">
    <property type="component" value="Unassembled WGS sequence"/>
</dbReference>
<protein>
    <submittedName>
        <fullName evidence="2">Uncharacterized protein</fullName>
    </submittedName>
</protein>
<keyword evidence="3" id="KW-1185">Reference proteome</keyword>
<dbReference type="OrthoDB" id="1907935at2759"/>
<accession>A0A6A2YIB0</accession>
<keyword evidence="1" id="KW-0472">Membrane</keyword>
<dbReference type="AlphaFoldDB" id="A0A6A2YIB0"/>
<keyword evidence="1" id="KW-0812">Transmembrane</keyword>
<comment type="caution">
    <text evidence="2">The sequence shown here is derived from an EMBL/GenBank/DDBJ whole genome shotgun (WGS) entry which is preliminary data.</text>
</comment>
<keyword evidence="1" id="KW-1133">Transmembrane helix</keyword>
<organism evidence="2 3">
    <name type="scientific">Hibiscus syriacus</name>
    <name type="common">Rose of Sharon</name>
    <dbReference type="NCBI Taxonomy" id="106335"/>
    <lineage>
        <taxon>Eukaryota</taxon>
        <taxon>Viridiplantae</taxon>
        <taxon>Streptophyta</taxon>
        <taxon>Embryophyta</taxon>
        <taxon>Tracheophyta</taxon>
        <taxon>Spermatophyta</taxon>
        <taxon>Magnoliopsida</taxon>
        <taxon>eudicotyledons</taxon>
        <taxon>Gunneridae</taxon>
        <taxon>Pentapetalae</taxon>
        <taxon>rosids</taxon>
        <taxon>malvids</taxon>
        <taxon>Malvales</taxon>
        <taxon>Malvaceae</taxon>
        <taxon>Malvoideae</taxon>
        <taxon>Hibiscus</taxon>
    </lineage>
</organism>
<proteinExistence type="predicted"/>